<keyword evidence="3" id="KW-0507">mRNA processing</keyword>
<dbReference type="Proteomes" id="UP000277580">
    <property type="component" value="Unassembled WGS sequence"/>
</dbReference>
<evidence type="ECO:0000256" key="6">
    <source>
        <dbReference type="ARBA" id="ARBA00023187"/>
    </source>
</evidence>
<comment type="subcellular location">
    <subcellularLocation>
        <location evidence="1">Nucleus</location>
    </subcellularLocation>
</comment>
<dbReference type="GO" id="GO:0008380">
    <property type="term" value="P:RNA splicing"/>
    <property type="evidence" value="ECO:0007669"/>
    <property type="project" value="UniProtKB-KW"/>
</dbReference>
<name>A0A3N4KHP0_9PEZI</name>
<evidence type="ECO:0000256" key="1">
    <source>
        <dbReference type="ARBA" id="ARBA00004123"/>
    </source>
</evidence>
<evidence type="ECO:0000256" key="3">
    <source>
        <dbReference type="ARBA" id="ARBA00022664"/>
    </source>
</evidence>
<keyword evidence="6" id="KW-0508">mRNA splicing</keyword>
<feature type="region of interest" description="Disordered" evidence="8">
    <location>
        <begin position="1"/>
        <end position="113"/>
    </location>
</feature>
<evidence type="ECO:0000256" key="4">
    <source>
        <dbReference type="ARBA" id="ARBA00023015"/>
    </source>
</evidence>
<dbReference type="GO" id="GO:0071013">
    <property type="term" value="C:catalytic step 2 spliceosome"/>
    <property type="evidence" value="ECO:0007669"/>
    <property type="project" value="TreeGrafter"/>
</dbReference>
<keyword evidence="11" id="KW-1185">Reference proteome</keyword>
<feature type="compositionally biased region" description="Basic and acidic residues" evidence="8">
    <location>
        <begin position="285"/>
        <end position="322"/>
    </location>
</feature>
<dbReference type="OrthoDB" id="330772at2759"/>
<reference evidence="10 11" key="1">
    <citation type="journal article" date="2018" name="Nat. Ecol. Evol.">
        <title>Pezizomycetes genomes reveal the molecular basis of ectomycorrhizal truffle lifestyle.</title>
        <authorList>
            <person name="Murat C."/>
            <person name="Payen T."/>
            <person name="Noel B."/>
            <person name="Kuo A."/>
            <person name="Morin E."/>
            <person name="Chen J."/>
            <person name="Kohler A."/>
            <person name="Krizsan K."/>
            <person name="Balestrini R."/>
            <person name="Da Silva C."/>
            <person name="Montanini B."/>
            <person name="Hainaut M."/>
            <person name="Levati E."/>
            <person name="Barry K.W."/>
            <person name="Belfiori B."/>
            <person name="Cichocki N."/>
            <person name="Clum A."/>
            <person name="Dockter R.B."/>
            <person name="Fauchery L."/>
            <person name="Guy J."/>
            <person name="Iotti M."/>
            <person name="Le Tacon F."/>
            <person name="Lindquist E.A."/>
            <person name="Lipzen A."/>
            <person name="Malagnac F."/>
            <person name="Mello A."/>
            <person name="Molinier V."/>
            <person name="Miyauchi S."/>
            <person name="Poulain J."/>
            <person name="Riccioni C."/>
            <person name="Rubini A."/>
            <person name="Sitrit Y."/>
            <person name="Splivallo R."/>
            <person name="Traeger S."/>
            <person name="Wang M."/>
            <person name="Zifcakova L."/>
            <person name="Wipf D."/>
            <person name="Zambonelli A."/>
            <person name="Paolocci F."/>
            <person name="Nowrousian M."/>
            <person name="Ottonello S."/>
            <person name="Baldrian P."/>
            <person name="Spatafora J.W."/>
            <person name="Henrissat B."/>
            <person name="Nagy L.G."/>
            <person name="Aury J.M."/>
            <person name="Wincker P."/>
            <person name="Grigoriev I.V."/>
            <person name="Bonfante P."/>
            <person name="Martin F.M."/>
        </authorList>
    </citation>
    <scope>NUCLEOTIDE SEQUENCE [LARGE SCALE GENOMIC DNA]</scope>
    <source>
        <strain evidence="10 11">CCBAS932</strain>
    </source>
</reference>
<evidence type="ECO:0000259" key="9">
    <source>
        <dbReference type="Pfam" id="PF04696"/>
    </source>
</evidence>
<dbReference type="InterPro" id="IPR039853">
    <property type="entry name" value="Pinin"/>
</dbReference>
<feature type="compositionally biased region" description="Basic and acidic residues" evidence="8">
    <location>
        <begin position="50"/>
        <end position="62"/>
    </location>
</feature>
<sequence>MSEEEQVTIVASAVVVPHNDDMDRSPPSKHLAKRRQSTASPESSKRARFNHKDHSNNGRELHYPSVDDGEDMMERGGRNSRLKAEESEDESSRPSRRPSAGKAAAGNEEERRRGKRLFGALLGTIGKFKQDSSSARARNSAVKRREVEAKLQEKLKQQTNEIDERRKKEDQNVNLRRRMEQRGFDGRAMQIRHNNELAQAHILQTSAQPKLFYLPWKLLPEEEERIKAQIEEAEDSIAQEQRKFQLRREREEEEEQLNGGANNLNEPGLAIDPHHEDDDSPMIDDNDHTTEVNIRHHDDGDHTNLDNAPVHDEIDNTRRQSDIGDVGEIVEAGEDTVIY</sequence>
<dbReference type="AlphaFoldDB" id="A0A3N4KHP0"/>
<dbReference type="GO" id="GO:0006397">
    <property type="term" value="P:mRNA processing"/>
    <property type="evidence" value="ECO:0007669"/>
    <property type="project" value="UniProtKB-KW"/>
</dbReference>
<evidence type="ECO:0000313" key="11">
    <source>
        <dbReference type="Proteomes" id="UP000277580"/>
    </source>
</evidence>
<feature type="region of interest" description="Disordered" evidence="8">
    <location>
        <begin position="129"/>
        <end position="149"/>
    </location>
</feature>
<dbReference type="InterPro" id="IPR006786">
    <property type="entry name" value="Pinin_SDK_MemA"/>
</dbReference>
<evidence type="ECO:0000256" key="2">
    <source>
        <dbReference type="ARBA" id="ARBA00010386"/>
    </source>
</evidence>
<organism evidence="10 11">
    <name type="scientific">Morchella conica CCBAS932</name>
    <dbReference type="NCBI Taxonomy" id="1392247"/>
    <lineage>
        <taxon>Eukaryota</taxon>
        <taxon>Fungi</taxon>
        <taxon>Dikarya</taxon>
        <taxon>Ascomycota</taxon>
        <taxon>Pezizomycotina</taxon>
        <taxon>Pezizomycetes</taxon>
        <taxon>Pezizales</taxon>
        <taxon>Morchellaceae</taxon>
        <taxon>Morchella</taxon>
    </lineage>
</organism>
<feature type="region of interest" description="Disordered" evidence="8">
    <location>
        <begin position="241"/>
        <end position="326"/>
    </location>
</feature>
<gene>
    <name evidence="10" type="ORF">P167DRAFT_511537</name>
</gene>
<dbReference type="STRING" id="1392247.A0A3N4KHP0"/>
<keyword evidence="4" id="KW-0805">Transcription regulation</keyword>
<feature type="compositionally biased region" description="Basic and acidic residues" evidence="8">
    <location>
        <begin position="72"/>
        <end position="93"/>
    </location>
</feature>
<dbReference type="Pfam" id="PF04696">
    <property type="entry name" value="Pinin_SDK_memA"/>
    <property type="match status" value="1"/>
</dbReference>
<proteinExistence type="inferred from homology"/>
<keyword evidence="5" id="KW-0804">Transcription</keyword>
<dbReference type="PANTHER" id="PTHR12707">
    <property type="entry name" value="PINN"/>
    <property type="match status" value="1"/>
</dbReference>
<evidence type="ECO:0000313" key="10">
    <source>
        <dbReference type="EMBL" id="RPB08918.1"/>
    </source>
</evidence>
<dbReference type="PANTHER" id="PTHR12707:SF0">
    <property type="entry name" value="PININ"/>
    <property type="match status" value="1"/>
</dbReference>
<evidence type="ECO:0000256" key="5">
    <source>
        <dbReference type="ARBA" id="ARBA00023163"/>
    </source>
</evidence>
<comment type="similarity">
    <text evidence="2">Belongs to the pinin family.</text>
</comment>
<dbReference type="EMBL" id="ML119157">
    <property type="protein sequence ID" value="RPB08918.1"/>
    <property type="molecule type" value="Genomic_DNA"/>
</dbReference>
<protein>
    <recommendedName>
        <fullName evidence="9">Pinin/SDK/MemA protein domain-containing protein</fullName>
    </recommendedName>
</protein>
<keyword evidence="7" id="KW-0539">Nucleus</keyword>
<evidence type="ECO:0000256" key="7">
    <source>
        <dbReference type="ARBA" id="ARBA00023242"/>
    </source>
</evidence>
<feature type="compositionally biased region" description="Basic and acidic residues" evidence="8">
    <location>
        <begin position="241"/>
        <end position="250"/>
    </location>
</feature>
<feature type="domain" description="Pinin/SDK/MemA protein" evidence="9">
    <location>
        <begin position="108"/>
        <end position="231"/>
    </location>
</feature>
<accession>A0A3N4KHP0</accession>
<evidence type="ECO:0000256" key="8">
    <source>
        <dbReference type="SAM" id="MobiDB-lite"/>
    </source>
</evidence>
<dbReference type="InParanoid" id="A0A3N4KHP0"/>